<reference evidence="2 3" key="1">
    <citation type="submission" date="2019-06" db="EMBL/GenBank/DDBJ databases">
        <title>Whole genome shotgun sequence of Pseudonocardia hydrocarbonoxydans NBRC 14498.</title>
        <authorList>
            <person name="Hosoyama A."/>
            <person name="Uohara A."/>
            <person name="Ohji S."/>
            <person name="Ichikawa N."/>
        </authorList>
    </citation>
    <scope>NUCLEOTIDE SEQUENCE [LARGE SCALE GENOMIC DNA]</scope>
    <source>
        <strain evidence="2 3">NBRC 14498</strain>
    </source>
</reference>
<dbReference type="RefSeq" id="WP_246085837.1">
    <property type="nucleotide sequence ID" value="NZ_BAAARZ010000102.1"/>
</dbReference>
<dbReference type="GO" id="GO:0003677">
    <property type="term" value="F:DNA binding"/>
    <property type="evidence" value="ECO:0007669"/>
    <property type="project" value="InterPro"/>
</dbReference>
<accession>A0A4Y3WM40</accession>
<sequence>MNSEPISRSFHRRRWDSTLIDPTDPTSVHDLPPLEIYTVNQVAARLGISVGLTYEMVKEGEIPAKRLGRRWIIPRARFHAWLNDLPETA</sequence>
<evidence type="ECO:0000313" key="3">
    <source>
        <dbReference type="Proteomes" id="UP000320338"/>
    </source>
</evidence>
<dbReference type="EMBL" id="BJNG01000017">
    <property type="protein sequence ID" value="GEC19982.1"/>
    <property type="molecule type" value="Genomic_DNA"/>
</dbReference>
<organism evidence="2 3">
    <name type="scientific">Pseudonocardia hydrocarbonoxydans</name>
    <dbReference type="NCBI Taxonomy" id="76726"/>
    <lineage>
        <taxon>Bacteria</taxon>
        <taxon>Bacillati</taxon>
        <taxon>Actinomycetota</taxon>
        <taxon>Actinomycetes</taxon>
        <taxon>Pseudonocardiales</taxon>
        <taxon>Pseudonocardiaceae</taxon>
        <taxon>Pseudonocardia</taxon>
    </lineage>
</organism>
<dbReference type="AlphaFoldDB" id="A0A4Y3WM40"/>
<feature type="domain" description="Helix-turn-helix" evidence="1">
    <location>
        <begin position="37"/>
        <end position="83"/>
    </location>
</feature>
<gene>
    <name evidence="2" type="ORF">PHY01_22650</name>
</gene>
<dbReference type="InterPro" id="IPR041657">
    <property type="entry name" value="HTH_17"/>
</dbReference>
<dbReference type="SUPFAM" id="SSF46955">
    <property type="entry name" value="Putative DNA-binding domain"/>
    <property type="match status" value="1"/>
</dbReference>
<proteinExistence type="predicted"/>
<dbReference type="InterPro" id="IPR009061">
    <property type="entry name" value="DNA-bd_dom_put_sf"/>
</dbReference>
<evidence type="ECO:0000259" key="1">
    <source>
        <dbReference type="Pfam" id="PF12728"/>
    </source>
</evidence>
<name>A0A4Y3WM40_9PSEU</name>
<comment type="caution">
    <text evidence="2">The sequence shown here is derived from an EMBL/GenBank/DDBJ whole genome shotgun (WGS) entry which is preliminary data.</text>
</comment>
<dbReference type="InterPro" id="IPR010093">
    <property type="entry name" value="SinI_DNA-bd"/>
</dbReference>
<dbReference type="Pfam" id="PF12728">
    <property type="entry name" value="HTH_17"/>
    <property type="match status" value="1"/>
</dbReference>
<evidence type="ECO:0000313" key="2">
    <source>
        <dbReference type="EMBL" id="GEC19982.1"/>
    </source>
</evidence>
<protein>
    <recommendedName>
        <fullName evidence="1">Helix-turn-helix domain-containing protein</fullName>
    </recommendedName>
</protein>
<dbReference type="Proteomes" id="UP000320338">
    <property type="component" value="Unassembled WGS sequence"/>
</dbReference>
<dbReference type="NCBIfam" id="TIGR01764">
    <property type="entry name" value="excise"/>
    <property type="match status" value="1"/>
</dbReference>
<keyword evidence="3" id="KW-1185">Reference proteome</keyword>